<keyword evidence="4" id="KW-1185">Reference proteome</keyword>
<sequence>MTKPYQTSEIPSVSGGFLWPDATNKLFYLFGGEYNDVASVQPFTNLWFFDVIYNTWNRINPSPSQNSIGWPVFGSGVVAESGTAYYCGGYLSNKMTPKWIGGPLMQSSLISFDMDTQIWSNHTCDDIPRAASTMHYIHASASGMLVYFGGVEMDSAGAVQQVQGGVREDGATFGETYILTIPSFQWKLYLRSRDSNDARTRLGNTFATWAILQERGLGRSKDGHKAHTAIVFSNWTIWTTRI</sequence>
<gene>
    <name evidence="3" type="ORF">B5807_06735</name>
</gene>
<keyword evidence="2" id="KW-0408">Iron</keyword>
<evidence type="ECO:0000256" key="1">
    <source>
        <dbReference type="ARBA" id="ARBA00022737"/>
    </source>
</evidence>
<keyword evidence="1" id="KW-0677">Repeat</keyword>
<dbReference type="GO" id="GO:0019760">
    <property type="term" value="P:glucosinolate metabolic process"/>
    <property type="evidence" value="ECO:0007669"/>
    <property type="project" value="UniProtKB-ARBA"/>
</dbReference>
<evidence type="ECO:0000313" key="3">
    <source>
        <dbReference type="EMBL" id="OSS48019.1"/>
    </source>
</evidence>
<dbReference type="InParanoid" id="A0A1Y2LWS2"/>
<dbReference type="InterPro" id="IPR015915">
    <property type="entry name" value="Kelch-typ_b-propeller"/>
</dbReference>
<dbReference type="Gene3D" id="2.120.10.80">
    <property type="entry name" value="Kelch-type beta propeller"/>
    <property type="match status" value="1"/>
</dbReference>
<evidence type="ECO:0000256" key="2">
    <source>
        <dbReference type="ARBA" id="ARBA00023004"/>
    </source>
</evidence>
<dbReference type="AlphaFoldDB" id="A0A1Y2LWS2"/>
<protein>
    <recommendedName>
        <fullName evidence="5">Kelch repeat protein</fullName>
    </recommendedName>
</protein>
<name>A0A1Y2LWS2_EPING</name>
<dbReference type="EMBL" id="KZ107847">
    <property type="protein sequence ID" value="OSS48019.1"/>
    <property type="molecule type" value="Genomic_DNA"/>
</dbReference>
<dbReference type="Proteomes" id="UP000193240">
    <property type="component" value="Unassembled WGS sequence"/>
</dbReference>
<dbReference type="PANTHER" id="PTHR47435">
    <property type="entry name" value="KELCH REPEAT PROTEIN (AFU_ORTHOLOGUE AFUA_5G12780)"/>
    <property type="match status" value="1"/>
</dbReference>
<reference evidence="3 4" key="1">
    <citation type="journal article" date="2017" name="Genome Announc.">
        <title>Genome sequence of the saprophytic ascomycete Epicoccum nigrum ICMP 19927 strain isolated from New Zealand.</title>
        <authorList>
            <person name="Fokin M."/>
            <person name="Fleetwood D."/>
            <person name="Weir B.S."/>
            <person name="Villas-Boas S.G."/>
        </authorList>
    </citation>
    <scope>NUCLEOTIDE SEQUENCE [LARGE SCALE GENOMIC DNA]</scope>
    <source>
        <strain evidence="3 4">ICMP 19927</strain>
    </source>
</reference>
<proteinExistence type="predicted"/>
<dbReference type="STRING" id="105696.A0A1Y2LWS2"/>
<evidence type="ECO:0008006" key="5">
    <source>
        <dbReference type="Google" id="ProtNLM"/>
    </source>
</evidence>
<dbReference type="SUPFAM" id="SSF117281">
    <property type="entry name" value="Kelch motif"/>
    <property type="match status" value="1"/>
</dbReference>
<accession>A0A1Y2LWS2</accession>
<dbReference type="PANTHER" id="PTHR47435:SF4">
    <property type="entry name" value="KELCH REPEAT PROTEIN (AFU_ORTHOLOGUE AFUA_5G12780)"/>
    <property type="match status" value="1"/>
</dbReference>
<evidence type="ECO:0000313" key="4">
    <source>
        <dbReference type="Proteomes" id="UP000193240"/>
    </source>
</evidence>
<organism evidence="3 4">
    <name type="scientific">Epicoccum nigrum</name>
    <name type="common">Soil fungus</name>
    <name type="synonym">Epicoccum purpurascens</name>
    <dbReference type="NCBI Taxonomy" id="105696"/>
    <lineage>
        <taxon>Eukaryota</taxon>
        <taxon>Fungi</taxon>
        <taxon>Dikarya</taxon>
        <taxon>Ascomycota</taxon>
        <taxon>Pezizomycotina</taxon>
        <taxon>Dothideomycetes</taxon>
        <taxon>Pleosporomycetidae</taxon>
        <taxon>Pleosporales</taxon>
        <taxon>Pleosporineae</taxon>
        <taxon>Didymellaceae</taxon>
        <taxon>Epicoccum</taxon>
    </lineage>
</organism>